<reference evidence="3 4" key="1">
    <citation type="submission" date="2019-02" db="EMBL/GenBank/DDBJ databases">
        <title>Sequencing the genomes of 1000 actinobacteria strains.</title>
        <authorList>
            <person name="Klenk H.-P."/>
        </authorList>
    </citation>
    <scope>NUCLEOTIDE SEQUENCE [LARGE SCALE GENOMIC DNA]</scope>
    <source>
        <strain evidence="3 4">DSM 45779</strain>
    </source>
</reference>
<proteinExistence type="predicted"/>
<gene>
    <name evidence="3" type="ORF">EV383_2446</name>
</gene>
<dbReference type="EMBL" id="SHKL01000001">
    <property type="protein sequence ID" value="RZT85573.1"/>
    <property type="molecule type" value="Genomic_DNA"/>
</dbReference>
<organism evidence="3 4">
    <name type="scientific">Pseudonocardia sediminis</name>
    <dbReference type="NCBI Taxonomy" id="1397368"/>
    <lineage>
        <taxon>Bacteria</taxon>
        <taxon>Bacillati</taxon>
        <taxon>Actinomycetota</taxon>
        <taxon>Actinomycetes</taxon>
        <taxon>Pseudonocardiales</taxon>
        <taxon>Pseudonocardiaceae</taxon>
        <taxon>Pseudonocardia</taxon>
    </lineage>
</organism>
<name>A0A4Q7UZ78_PSEST</name>
<sequence length="377" mass="39135">MRGVSIACGVLVAVLLLPLVLIASVTGSLATAISATTVNASALPALASRELGTITAVTATTCPELPPVWVLAHVEAESGWDSTAFSRDVNGGAAGLYQLNEANWRSAGGSPWPGTPPAASSDVLQPDVHLRRAIPWVCDNLRIASAHLRATRKPTPPLDAMLVCHIAGCGRVTGSKTGVPTAGEAGCDAGCADLVSGYIERVHALVDKYSAAAGGPGTADLPAPAPASEASTGCTADDPTGGRCLTPTTRHAYDEIARVFGLPGKSGGTLRSAGCWDAHAWNPTSDHPQGRACDFFPTAAGRFPEGQELQNGWRLAEWLRAHASELKVSYIIWQGRIWTPGAPDENGWGRPYNGGGVYDPNDATGGHYDHVHLSVSD</sequence>
<keyword evidence="4" id="KW-1185">Reference proteome</keyword>
<evidence type="ECO:0000313" key="3">
    <source>
        <dbReference type="EMBL" id="RZT85573.1"/>
    </source>
</evidence>
<dbReference type="AlphaFoldDB" id="A0A4Q7UZ78"/>
<evidence type="ECO:0000313" key="4">
    <source>
        <dbReference type="Proteomes" id="UP000291591"/>
    </source>
</evidence>
<comment type="caution">
    <text evidence="3">The sequence shown here is derived from an EMBL/GenBank/DDBJ whole genome shotgun (WGS) entry which is preliminary data.</text>
</comment>
<evidence type="ECO:0000256" key="1">
    <source>
        <dbReference type="SAM" id="MobiDB-lite"/>
    </source>
</evidence>
<dbReference type="Proteomes" id="UP000291591">
    <property type="component" value="Unassembled WGS sequence"/>
</dbReference>
<dbReference type="InterPro" id="IPR058593">
    <property type="entry name" value="ARB_07466-like_C"/>
</dbReference>
<dbReference type="SUPFAM" id="SSF53955">
    <property type="entry name" value="Lysozyme-like"/>
    <property type="match status" value="1"/>
</dbReference>
<feature type="domain" description="ARB-07466-like C-terminal" evidence="2">
    <location>
        <begin position="243"/>
        <end position="356"/>
    </location>
</feature>
<feature type="region of interest" description="Disordered" evidence="1">
    <location>
        <begin position="220"/>
        <end position="241"/>
    </location>
</feature>
<accession>A0A4Q7UZ78</accession>
<dbReference type="InterPro" id="IPR023346">
    <property type="entry name" value="Lysozyme-like_dom_sf"/>
</dbReference>
<dbReference type="Gene3D" id="1.10.530.10">
    <property type="match status" value="1"/>
</dbReference>
<dbReference type="Pfam" id="PF26571">
    <property type="entry name" value="VldE"/>
    <property type="match status" value="1"/>
</dbReference>
<evidence type="ECO:0000259" key="2">
    <source>
        <dbReference type="Pfam" id="PF26571"/>
    </source>
</evidence>
<protein>
    <recommendedName>
        <fullName evidence="2">ARB-07466-like C-terminal domain-containing protein</fullName>
    </recommendedName>
</protein>